<dbReference type="Pfam" id="PF00612">
    <property type="entry name" value="IQ"/>
    <property type="match status" value="2"/>
</dbReference>
<keyword evidence="9" id="KW-0238">DNA-binding</keyword>
<organism evidence="15 16">
    <name type="scientific">Lactuca virosa</name>
    <dbReference type="NCBI Taxonomy" id="75947"/>
    <lineage>
        <taxon>Eukaryota</taxon>
        <taxon>Viridiplantae</taxon>
        <taxon>Streptophyta</taxon>
        <taxon>Embryophyta</taxon>
        <taxon>Tracheophyta</taxon>
        <taxon>Spermatophyta</taxon>
        <taxon>Magnoliopsida</taxon>
        <taxon>eudicotyledons</taxon>
        <taxon>Gunneridae</taxon>
        <taxon>Pentapetalae</taxon>
        <taxon>asterids</taxon>
        <taxon>campanulids</taxon>
        <taxon>Asterales</taxon>
        <taxon>Asteraceae</taxon>
        <taxon>Cichorioideae</taxon>
        <taxon>Cichorieae</taxon>
        <taxon>Lactucinae</taxon>
        <taxon>Lactuca</taxon>
    </lineage>
</organism>
<dbReference type="PROSITE" id="PS50088">
    <property type="entry name" value="ANK_REPEAT"/>
    <property type="match status" value="1"/>
</dbReference>
<dbReference type="SMART" id="SM01076">
    <property type="entry name" value="CG-1"/>
    <property type="match status" value="1"/>
</dbReference>
<keyword evidence="5" id="KW-0112">Calmodulin-binding</keyword>
<keyword evidence="11" id="KW-0804">Transcription</keyword>
<keyword evidence="4" id="KW-0106">Calcium</keyword>
<reference evidence="15 16" key="1">
    <citation type="submission" date="2022-01" db="EMBL/GenBank/DDBJ databases">
        <authorList>
            <person name="Xiong W."/>
            <person name="Schranz E."/>
        </authorList>
    </citation>
    <scope>NUCLEOTIDE SEQUENCE [LARGE SCALE GENOMIC DNA]</scope>
</reference>
<dbReference type="SUPFAM" id="SSF81296">
    <property type="entry name" value="E set domains"/>
    <property type="match status" value="1"/>
</dbReference>
<evidence type="ECO:0000256" key="12">
    <source>
        <dbReference type="ARBA" id="ARBA00023242"/>
    </source>
</evidence>
<evidence type="ECO:0000256" key="1">
    <source>
        <dbReference type="ARBA" id="ARBA00004123"/>
    </source>
</evidence>
<name>A0AAU9LSL1_9ASTR</name>
<keyword evidence="6" id="KW-0805">Transcription regulation</keyword>
<dbReference type="GO" id="GO:0006357">
    <property type="term" value="P:regulation of transcription by RNA polymerase II"/>
    <property type="evidence" value="ECO:0007669"/>
    <property type="project" value="TreeGrafter"/>
</dbReference>
<dbReference type="SMART" id="SM00015">
    <property type="entry name" value="IQ"/>
    <property type="match status" value="3"/>
</dbReference>
<dbReference type="PANTHER" id="PTHR23335:SF1">
    <property type="entry name" value="CALMODULIN-BINDING TRANSCRIPTION ACTIVATOR, ISOFORM F"/>
    <property type="match status" value="1"/>
</dbReference>
<dbReference type="SUPFAM" id="SSF48403">
    <property type="entry name" value="Ankyrin repeat"/>
    <property type="match status" value="1"/>
</dbReference>
<evidence type="ECO:0000256" key="8">
    <source>
        <dbReference type="ARBA" id="ARBA00023043"/>
    </source>
</evidence>
<evidence type="ECO:0000256" key="7">
    <source>
        <dbReference type="ARBA" id="ARBA00023016"/>
    </source>
</evidence>
<proteinExistence type="inferred from homology"/>
<dbReference type="SUPFAM" id="SSF52540">
    <property type="entry name" value="P-loop containing nucleoside triphosphate hydrolases"/>
    <property type="match status" value="1"/>
</dbReference>
<evidence type="ECO:0000256" key="2">
    <source>
        <dbReference type="ARBA" id="ARBA00008267"/>
    </source>
</evidence>
<evidence type="ECO:0000313" key="15">
    <source>
        <dbReference type="EMBL" id="CAH1417322.1"/>
    </source>
</evidence>
<dbReference type="PROSITE" id="PS51437">
    <property type="entry name" value="CG_1"/>
    <property type="match status" value="1"/>
</dbReference>
<evidence type="ECO:0000256" key="5">
    <source>
        <dbReference type="ARBA" id="ARBA00022860"/>
    </source>
</evidence>
<dbReference type="PROSITE" id="PS50096">
    <property type="entry name" value="IQ"/>
    <property type="match status" value="3"/>
</dbReference>
<comment type="similarity">
    <text evidence="2">Belongs to the CAMTA family.</text>
</comment>
<dbReference type="Proteomes" id="UP001157418">
    <property type="component" value="Unassembled WGS sequence"/>
</dbReference>
<dbReference type="SMART" id="SM00248">
    <property type="entry name" value="ANK"/>
    <property type="match status" value="2"/>
</dbReference>
<feature type="domain" description="CG-1" evidence="14">
    <location>
        <begin position="8"/>
        <end position="134"/>
    </location>
</feature>
<dbReference type="GO" id="GO:0003690">
    <property type="term" value="F:double-stranded DNA binding"/>
    <property type="evidence" value="ECO:0007669"/>
    <property type="project" value="TreeGrafter"/>
</dbReference>
<keyword evidence="12" id="KW-0539">Nucleus</keyword>
<evidence type="ECO:0000256" key="9">
    <source>
        <dbReference type="ARBA" id="ARBA00023125"/>
    </source>
</evidence>
<evidence type="ECO:0000259" key="14">
    <source>
        <dbReference type="PROSITE" id="PS51437"/>
    </source>
</evidence>
<comment type="subcellular location">
    <subcellularLocation>
        <location evidence="1">Nucleus</location>
    </subcellularLocation>
</comment>
<dbReference type="Gene3D" id="1.20.5.190">
    <property type="match status" value="1"/>
</dbReference>
<dbReference type="InterPro" id="IPR000048">
    <property type="entry name" value="IQ_motif_EF-hand-BS"/>
</dbReference>
<keyword evidence="16" id="KW-1185">Reference proteome</keyword>
<dbReference type="InterPro" id="IPR014756">
    <property type="entry name" value="Ig_E-set"/>
</dbReference>
<dbReference type="GO" id="GO:0003712">
    <property type="term" value="F:transcription coregulator activity"/>
    <property type="evidence" value="ECO:0007669"/>
    <property type="project" value="TreeGrafter"/>
</dbReference>
<dbReference type="GO" id="GO:0005634">
    <property type="term" value="C:nucleus"/>
    <property type="evidence" value="ECO:0007669"/>
    <property type="project" value="UniProtKB-SubCell"/>
</dbReference>
<evidence type="ECO:0000313" key="16">
    <source>
        <dbReference type="Proteomes" id="UP001157418"/>
    </source>
</evidence>
<evidence type="ECO:0000256" key="11">
    <source>
        <dbReference type="ARBA" id="ARBA00023163"/>
    </source>
</evidence>
<feature type="repeat" description="ANK" evidence="13">
    <location>
        <begin position="590"/>
        <end position="622"/>
    </location>
</feature>
<dbReference type="GO" id="GO:0005516">
    <property type="term" value="F:calmodulin binding"/>
    <property type="evidence" value="ECO:0007669"/>
    <property type="project" value="UniProtKB-KW"/>
</dbReference>
<accession>A0AAU9LSL1</accession>
<dbReference type="Gene3D" id="1.25.40.20">
    <property type="entry name" value="Ankyrin repeat-containing domain"/>
    <property type="match status" value="1"/>
</dbReference>
<evidence type="ECO:0000256" key="3">
    <source>
        <dbReference type="ARBA" id="ARBA00022737"/>
    </source>
</evidence>
<dbReference type="Pfam" id="PF12796">
    <property type="entry name" value="Ank_2"/>
    <property type="match status" value="1"/>
</dbReference>
<evidence type="ECO:0000256" key="13">
    <source>
        <dbReference type="PROSITE-ProRule" id="PRU00023"/>
    </source>
</evidence>
<dbReference type="InterPro" id="IPR013783">
    <property type="entry name" value="Ig-like_fold"/>
</dbReference>
<dbReference type="InterPro" id="IPR027417">
    <property type="entry name" value="P-loop_NTPase"/>
</dbReference>
<dbReference type="PANTHER" id="PTHR23335">
    <property type="entry name" value="CALMODULIN-BINDING TRANSCRIPTION ACTIVATOR CAMTA"/>
    <property type="match status" value="1"/>
</dbReference>
<keyword evidence="3" id="KW-0677">Repeat</keyword>
<dbReference type="InterPro" id="IPR005559">
    <property type="entry name" value="CG-1_dom"/>
</dbReference>
<gene>
    <name evidence="15" type="ORF">LVIROSA_LOCUS5016</name>
</gene>
<dbReference type="InterPro" id="IPR002110">
    <property type="entry name" value="Ankyrin_rpt"/>
</dbReference>
<protein>
    <recommendedName>
        <fullName evidence="14">CG-1 domain-containing protein</fullName>
    </recommendedName>
</protein>
<dbReference type="InterPro" id="IPR002909">
    <property type="entry name" value="IPT_dom"/>
</dbReference>
<keyword evidence="7" id="KW-0346">Stress response</keyword>
<dbReference type="Pfam" id="PF03859">
    <property type="entry name" value="CG-1"/>
    <property type="match status" value="1"/>
</dbReference>
<dbReference type="InterPro" id="IPR036770">
    <property type="entry name" value="Ankyrin_rpt-contain_sf"/>
</dbReference>
<dbReference type="Gene3D" id="2.60.40.10">
    <property type="entry name" value="Immunoglobulins"/>
    <property type="match status" value="1"/>
</dbReference>
<evidence type="ECO:0000256" key="4">
    <source>
        <dbReference type="ARBA" id="ARBA00022837"/>
    </source>
</evidence>
<dbReference type="FunFam" id="1.20.5.190:FF:000003">
    <property type="entry name" value="Calmodulin-binding transcription activator 2"/>
    <property type="match status" value="1"/>
</dbReference>
<keyword evidence="10" id="KW-0010">Activator</keyword>
<dbReference type="PROSITE" id="PS50297">
    <property type="entry name" value="ANK_REP_REGION"/>
    <property type="match status" value="1"/>
</dbReference>
<keyword evidence="8 13" id="KW-0040">ANK repeat</keyword>
<sequence>MMMSGYNLQDLIQEAQYRWLRPGEVFFILQNYEEKQLNHEPPQKPPSGSVFLFNKRVLRFFRKDGHSWRRKKDGKNVGEAHERLKVGNVEALSCYYAHGEQNPNFQRRSYWMLDPRMEHIVLVHYRDITIGKHSAGPISTLMLGSSNIVQGSNSYTTSASEYYEHYNSTSGPSSVEVSPDVVITSNGTTHFNQTESIDGSPDFEINQALRKLEEQLSLDHLKDIGTFYSENELGFTISEQDLGGSERLQYGSDNYVSLPKDEFAIPSQQTLFWKDMQKYDESTTYDGSLESYGYPLDENEVLLPRPRTDNESSILASQELEISTFPKYVPANNMYQSDADLYSTLFDLGQIETPLASDSNLTIAQEQKFTIREISPDWGYATEPTKVGSFTCDPSVADSEWICCMFGDTEVPVEIIQEGVICCRAPPHLPGKVTICITSGNREACSEVREFEYRPKDKDKDKPTNLIENESTRTHQELLLLVKFVHILLLSDTKSTIATDLPEGSIAAGEDSWGQVIEALSDGSLASSKTTEDWLLEQLLKDKFQRWISNKSTLSKKEQEIIHMVSGLGFVWALTPILKAGVGINFRDINGWTALHWAARFGREKMVAEVLACGANAGAVTDPCQQDPNGQTPASIAAQYGHQGLAGYLSEMALTTHLSSLTLQETQLSKGSADVEAERTVNSISDSYLDSTKDQVSLKSTLAAVRNAAQAAARIQAAFRAHSFKKRKQKEAAAEAVGEVEDEYGILPSEIQGLSKAVFGNSRDRDRDLHHAAALSIQKKYRGWKGRKDFLALRQKVVKIQAHVRGYQARKNYETICWAVGIVEKIVLRWYRKGVGLRGFHVDSIIGEDEEEEDFVKALRKQKVDAALTEAVSRVLSMVQSQPARQQYQRMLHKYRLAKAQRGDLQSEGASMSEGGPPLIPVAAGCEEAAKFCSSLPAVRCESSVLVGALLQSIEDERMGCSVVTQPRGGDAINRWVGEAPPVLHCFAEEKMKTTMSAGGRFFCLDWNEGRGLDGAVASIGGRMVAMGGPTGKISEEQRAKKETQS</sequence>
<dbReference type="AlphaFoldDB" id="A0AAU9LSL1"/>
<evidence type="ECO:0000256" key="6">
    <source>
        <dbReference type="ARBA" id="ARBA00023015"/>
    </source>
</evidence>
<comment type="caution">
    <text evidence="15">The sequence shown here is derived from an EMBL/GenBank/DDBJ whole genome shotgun (WGS) entry which is preliminary data.</text>
</comment>
<evidence type="ECO:0000256" key="10">
    <source>
        <dbReference type="ARBA" id="ARBA00023159"/>
    </source>
</evidence>
<dbReference type="EMBL" id="CAKMRJ010000002">
    <property type="protein sequence ID" value="CAH1417322.1"/>
    <property type="molecule type" value="Genomic_DNA"/>
</dbReference>
<dbReference type="Pfam" id="PF01833">
    <property type="entry name" value="TIG"/>
    <property type="match status" value="1"/>
</dbReference>